<evidence type="ECO:0000256" key="7">
    <source>
        <dbReference type="ARBA" id="ARBA00022840"/>
    </source>
</evidence>
<name>A0A1N6HZ25_9BURK</name>
<dbReference type="GO" id="GO:0005524">
    <property type="term" value="F:ATP binding"/>
    <property type="evidence" value="ECO:0007669"/>
    <property type="project" value="UniProtKB-KW"/>
</dbReference>
<dbReference type="RefSeq" id="WP_074295248.1">
    <property type="nucleotide sequence ID" value="NZ_FSRU01000001.1"/>
</dbReference>
<dbReference type="PANTHER" id="PTHR11472">
    <property type="entry name" value="DNA REPAIR DEAD HELICASE RAD3/XP-D SUBFAMILY MEMBER"/>
    <property type="match status" value="1"/>
</dbReference>
<evidence type="ECO:0000256" key="8">
    <source>
        <dbReference type="ARBA" id="ARBA00023004"/>
    </source>
</evidence>
<dbReference type="Proteomes" id="UP000185151">
    <property type="component" value="Unassembled WGS sequence"/>
</dbReference>
<dbReference type="GO" id="GO:0003678">
    <property type="term" value="F:DNA helicase activity"/>
    <property type="evidence" value="ECO:0007669"/>
    <property type="project" value="InterPro"/>
</dbReference>
<dbReference type="SMART" id="SM00488">
    <property type="entry name" value="DEXDc2"/>
    <property type="match status" value="1"/>
</dbReference>
<sequence length="788" mass="87729">MTYVVAVRALCEFTARRGDLDLRFTPAPTAAEGIAGHGIVAARRASDYESEITLTGTHRSLSVRGRADGYDGVLNRLEEVKTYRGDLEAMPANHRVLHWAQALVYGHLLCQARGLRELQVALVYFDIASQKETVLTQLHDAASLEAFFVEQCERFIDWAMQEEAHRSTRNAALSTLAFPHGEFRSGQRELAVSVYRAARDGRNLMAQAPTGIGKTLATIFPLLKACAADQIERIFFLTAKTPGRALALDAVEMLHASASASASASADTATSPLPLRTLELVAREKACEHPDKACHGDSCPLARGFYDRLDAARSTALAGHRLDRAAVRKAALAHDVCPYYLSQELVRWSDIVVGDYNYYYDSSALLYALTQINQWRVAVLVDEAHNLLDRARRMYTASLEQSAFRAARKSAPAALRKPLERLNREWNALNRAQTDAYEVHPDVPPRFLSAAQNLIGAVTEQLAEAPLSIDETQLRFYFDAMHFVSLAEQFGEHSVFDATLVPDRYVARQLGGLAAGAPKATRLAGSTTARPKAASTLCVRNVIPAPFLAPRYAAARTTVMFSGTLSPHHFYRDTLGLADETRWLDVEGPFRAEQLKVHVASHVSTRWRDRERSLVPIVDLIARQYAAQPGNYLGFLSSFDYLQRVETLMRERYPEVPVWAQEQGMDEAAREAFLARFRAMGRGVGFAVLGGAFSEGVDLVGEQLIGAFIATLGLPQMNDVNEQMRRTMEAKFGNGYDYMYLYPGLQKVVQAAGRVIRTEQDVGVVHLIDDRYRRPEVRRLLPRWWQVP</sequence>
<evidence type="ECO:0000256" key="10">
    <source>
        <dbReference type="ARBA" id="ARBA00023125"/>
    </source>
</evidence>
<keyword evidence="5" id="KW-0378">Hydrolase</keyword>
<keyword evidence="4" id="KW-0227">DNA damage</keyword>
<dbReference type="InterPro" id="IPR027417">
    <property type="entry name" value="P-loop_NTPase"/>
</dbReference>
<dbReference type="InterPro" id="IPR042493">
    <property type="entry name" value="XPD_DNA_FeS"/>
</dbReference>
<evidence type="ECO:0000256" key="6">
    <source>
        <dbReference type="ARBA" id="ARBA00022806"/>
    </source>
</evidence>
<comment type="similarity">
    <text evidence="13">Belongs to the helicase family. DinG subfamily.</text>
</comment>
<reference evidence="15 16" key="1">
    <citation type="submission" date="2016-11" db="EMBL/GenBank/DDBJ databases">
        <authorList>
            <person name="Jaros S."/>
            <person name="Januszkiewicz K."/>
            <person name="Wedrychowicz H."/>
        </authorList>
    </citation>
    <scope>NUCLEOTIDE SEQUENCE [LARGE SCALE GENOMIC DNA]</scope>
    <source>
        <strain evidence="15 16">GAS95</strain>
    </source>
</reference>
<dbReference type="Pfam" id="PF06733">
    <property type="entry name" value="DEAD_2"/>
    <property type="match status" value="1"/>
</dbReference>
<evidence type="ECO:0000256" key="11">
    <source>
        <dbReference type="ARBA" id="ARBA00023204"/>
    </source>
</evidence>
<keyword evidence="8" id="KW-0408">Iron</keyword>
<dbReference type="PANTHER" id="PTHR11472:SF34">
    <property type="entry name" value="REGULATOR OF TELOMERE ELONGATION HELICASE 1"/>
    <property type="match status" value="1"/>
</dbReference>
<dbReference type="EMBL" id="FSRU01000001">
    <property type="protein sequence ID" value="SIO25006.1"/>
    <property type="molecule type" value="Genomic_DNA"/>
</dbReference>
<evidence type="ECO:0000256" key="12">
    <source>
        <dbReference type="ARBA" id="ARBA00023235"/>
    </source>
</evidence>
<dbReference type="GO" id="GO:0051539">
    <property type="term" value="F:4 iron, 4 sulfur cluster binding"/>
    <property type="evidence" value="ECO:0007669"/>
    <property type="project" value="UniProtKB-KW"/>
</dbReference>
<dbReference type="Pfam" id="PF00270">
    <property type="entry name" value="DEAD"/>
    <property type="match status" value="1"/>
</dbReference>
<dbReference type="GO" id="GO:0003677">
    <property type="term" value="F:DNA binding"/>
    <property type="evidence" value="ECO:0007669"/>
    <property type="project" value="UniProtKB-KW"/>
</dbReference>
<dbReference type="InterPro" id="IPR011545">
    <property type="entry name" value="DEAD/DEAH_box_helicase_dom"/>
</dbReference>
<organism evidence="15 16">
    <name type="scientific">Paraburkholderia phenazinium</name>
    <dbReference type="NCBI Taxonomy" id="60549"/>
    <lineage>
        <taxon>Bacteria</taxon>
        <taxon>Pseudomonadati</taxon>
        <taxon>Pseudomonadota</taxon>
        <taxon>Betaproteobacteria</taxon>
        <taxon>Burkholderiales</taxon>
        <taxon>Burkholderiaceae</taxon>
        <taxon>Paraburkholderia</taxon>
    </lineage>
</organism>
<keyword evidence="12" id="KW-0413">Isomerase</keyword>
<feature type="domain" description="Helicase ATP-binding" evidence="14">
    <location>
        <begin position="173"/>
        <end position="436"/>
    </location>
</feature>
<keyword evidence="10" id="KW-0238">DNA-binding</keyword>
<dbReference type="Gene3D" id="3.40.50.300">
    <property type="entry name" value="P-loop containing nucleotide triphosphate hydrolases"/>
    <property type="match status" value="2"/>
</dbReference>
<keyword evidence="3" id="KW-0547">Nucleotide-binding</keyword>
<evidence type="ECO:0000259" key="14">
    <source>
        <dbReference type="PROSITE" id="PS51193"/>
    </source>
</evidence>
<gene>
    <name evidence="15" type="ORF">SAMN05444165_1691</name>
</gene>
<dbReference type="GO" id="GO:0006281">
    <property type="term" value="P:DNA repair"/>
    <property type="evidence" value="ECO:0007669"/>
    <property type="project" value="UniProtKB-KW"/>
</dbReference>
<evidence type="ECO:0000256" key="5">
    <source>
        <dbReference type="ARBA" id="ARBA00022801"/>
    </source>
</evidence>
<keyword evidence="9" id="KW-0411">Iron-sulfur</keyword>
<evidence type="ECO:0000313" key="15">
    <source>
        <dbReference type="EMBL" id="SIO25006.1"/>
    </source>
</evidence>
<evidence type="ECO:0000256" key="3">
    <source>
        <dbReference type="ARBA" id="ARBA00022741"/>
    </source>
</evidence>
<dbReference type="PROSITE" id="PS51193">
    <property type="entry name" value="HELICASE_ATP_BIND_2"/>
    <property type="match status" value="1"/>
</dbReference>
<keyword evidence="7" id="KW-0067">ATP-binding</keyword>
<evidence type="ECO:0000313" key="16">
    <source>
        <dbReference type="Proteomes" id="UP000185151"/>
    </source>
</evidence>
<evidence type="ECO:0000256" key="2">
    <source>
        <dbReference type="ARBA" id="ARBA00022723"/>
    </source>
</evidence>
<dbReference type="InterPro" id="IPR010614">
    <property type="entry name" value="RAD3-like_helicase_DEAD"/>
</dbReference>
<dbReference type="InterPro" id="IPR045028">
    <property type="entry name" value="DinG/Rad3-like"/>
</dbReference>
<evidence type="ECO:0000256" key="1">
    <source>
        <dbReference type="ARBA" id="ARBA00022485"/>
    </source>
</evidence>
<dbReference type="SUPFAM" id="SSF52540">
    <property type="entry name" value="P-loop containing nucleoside triphosphate hydrolases"/>
    <property type="match status" value="1"/>
</dbReference>
<dbReference type="Pfam" id="PF13307">
    <property type="entry name" value="Helicase_C_2"/>
    <property type="match status" value="1"/>
</dbReference>
<evidence type="ECO:0000256" key="13">
    <source>
        <dbReference type="ARBA" id="ARBA00038058"/>
    </source>
</evidence>
<dbReference type="OrthoDB" id="9765586at2"/>
<evidence type="ECO:0000256" key="9">
    <source>
        <dbReference type="ARBA" id="ARBA00023014"/>
    </source>
</evidence>
<keyword evidence="11" id="KW-0234">DNA repair</keyword>
<keyword evidence="2" id="KW-0479">Metal-binding</keyword>
<dbReference type="GO" id="GO:0046872">
    <property type="term" value="F:metal ion binding"/>
    <property type="evidence" value="ECO:0007669"/>
    <property type="project" value="UniProtKB-KW"/>
</dbReference>
<dbReference type="InterPro" id="IPR006555">
    <property type="entry name" value="ATP-dep_Helicase_C"/>
</dbReference>
<accession>A0A1N6HZ25</accession>
<dbReference type="AlphaFoldDB" id="A0A1N6HZ25"/>
<dbReference type="Gene3D" id="1.10.275.40">
    <property type="match status" value="1"/>
</dbReference>
<dbReference type="GO" id="GO:0016818">
    <property type="term" value="F:hydrolase activity, acting on acid anhydrides, in phosphorus-containing anhydrides"/>
    <property type="evidence" value="ECO:0007669"/>
    <property type="project" value="InterPro"/>
</dbReference>
<evidence type="ECO:0000256" key="4">
    <source>
        <dbReference type="ARBA" id="ARBA00022763"/>
    </source>
</evidence>
<dbReference type="InterPro" id="IPR014013">
    <property type="entry name" value="Helic_SF1/SF2_ATP-bd_DinG/Rad3"/>
</dbReference>
<keyword evidence="1" id="KW-0004">4Fe-4S</keyword>
<protein>
    <submittedName>
        <fullName evidence="15">DNA excision repair protein ERCC-2</fullName>
    </submittedName>
</protein>
<dbReference type="SMART" id="SM00491">
    <property type="entry name" value="HELICc2"/>
    <property type="match status" value="1"/>
</dbReference>
<dbReference type="InterPro" id="IPR006554">
    <property type="entry name" value="Helicase-like_DEXD_c2"/>
</dbReference>
<keyword evidence="6" id="KW-0347">Helicase</keyword>
<keyword evidence="16" id="KW-1185">Reference proteome</keyword>
<dbReference type="Gene3D" id="1.10.30.20">
    <property type="entry name" value="Bacterial XPD DNA helicase, FeS cluster domain"/>
    <property type="match status" value="1"/>
</dbReference>
<proteinExistence type="inferred from homology"/>